<keyword evidence="2" id="KW-0456">Lyase</keyword>
<feature type="compositionally biased region" description="Low complexity" evidence="1">
    <location>
        <begin position="120"/>
        <end position="138"/>
    </location>
</feature>
<feature type="non-terminal residue" evidence="2">
    <location>
        <position position="1"/>
    </location>
</feature>
<proteinExistence type="predicted"/>
<name>A0A6J4M5U7_9ACTN</name>
<feature type="compositionally biased region" description="Basic residues" evidence="1">
    <location>
        <begin position="181"/>
        <end position="191"/>
    </location>
</feature>
<accession>A0A6J4M5U7</accession>
<evidence type="ECO:0000313" key="2">
    <source>
        <dbReference type="EMBL" id="CAA9351092.1"/>
    </source>
</evidence>
<feature type="compositionally biased region" description="Gly residues" evidence="1">
    <location>
        <begin position="218"/>
        <end position="232"/>
    </location>
</feature>
<protein>
    <submittedName>
        <fullName evidence="2">Naphthoate synthase</fullName>
        <ecNumber evidence="2">4.1.3.36</ecNumber>
    </submittedName>
</protein>
<dbReference type="EMBL" id="CADCUH010000133">
    <property type="protein sequence ID" value="CAA9351092.1"/>
    <property type="molecule type" value="Genomic_DNA"/>
</dbReference>
<reference evidence="2" key="1">
    <citation type="submission" date="2020-02" db="EMBL/GenBank/DDBJ databases">
        <authorList>
            <person name="Meier V. D."/>
        </authorList>
    </citation>
    <scope>NUCLEOTIDE SEQUENCE</scope>
    <source>
        <strain evidence="2">AVDCRST_MAG36</strain>
    </source>
</reference>
<feature type="region of interest" description="Disordered" evidence="1">
    <location>
        <begin position="1"/>
        <end position="83"/>
    </location>
</feature>
<feature type="compositionally biased region" description="Basic and acidic residues" evidence="1">
    <location>
        <begin position="162"/>
        <end position="180"/>
    </location>
</feature>
<dbReference type="AlphaFoldDB" id="A0A6J4M5U7"/>
<sequence length="311" mass="33448">VRAAAGVRDLRPGRVAGGPRLRGAERPDLPPGGRARHRPGRLRPARRPQRVPPAHRRRAARRPRARPDLQRRRLRAAHRERPVGAAREAGLLLRRRPADPREVGLPVRGRHRVRAARRPLTAGAGPARAAPRPGVPAADPVHAEGRRLSGQRVGGRRWALPARRERPDTGERRARPVQADRRRRGLLRRGLRLGVPRPAGRSEVRPGGVLPRRDLRRGGGAPDGGGEPGGGARRPRAGGARVGPHHQRQVADGAADAQVLLQPHRRRARGSAAVRRGGDPAGIHDRRGGRGAGLVPAEAGAGLVCVPLVLL</sequence>
<feature type="region of interest" description="Disordered" evidence="1">
    <location>
        <begin position="120"/>
        <end position="291"/>
    </location>
</feature>
<feature type="compositionally biased region" description="Basic and acidic residues" evidence="1">
    <location>
        <begin position="276"/>
        <end position="288"/>
    </location>
</feature>
<feature type="non-terminal residue" evidence="2">
    <location>
        <position position="311"/>
    </location>
</feature>
<gene>
    <name evidence="2" type="ORF">AVDCRST_MAG36-1992</name>
</gene>
<evidence type="ECO:0000256" key="1">
    <source>
        <dbReference type="SAM" id="MobiDB-lite"/>
    </source>
</evidence>
<dbReference type="EC" id="4.1.3.36" evidence="2"/>
<organism evidence="2">
    <name type="scientific">uncultured Nocardioidaceae bacterium</name>
    <dbReference type="NCBI Taxonomy" id="253824"/>
    <lineage>
        <taxon>Bacteria</taxon>
        <taxon>Bacillati</taxon>
        <taxon>Actinomycetota</taxon>
        <taxon>Actinomycetes</taxon>
        <taxon>Propionibacteriales</taxon>
        <taxon>Nocardioidaceae</taxon>
        <taxon>environmental samples</taxon>
    </lineage>
</organism>
<feature type="compositionally biased region" description="Basic and acidic residues" evidence="1">
    <location>
        <begin position="65"/>
        <end position="82"/>
    </location>
</feature>
<feature type="compositionally biased region" description="Basic residues" evidence="1">
    <location>
        <begin position="34"/>
        <end position="64"/>
    </location>
</feature>
<feature type="compositionally biased region" description="Low complexity" evidence="1">
    <location>
        <begin position="192"/>
        <end position="210"/>
    </location>
</feature>
<dbReference type="GO" id="GO:0008935">
    <property type="term" value="F:1,4-dihydroxy-2-naphthoyl-CoA synthase activity"/>
    <property type="evidence" value="ECO:0007669"/>
    <property type="project" value="UniProtKB-EC"/>
</dbReference>